<dbReference type="InterPro" id="IPR050216">
    <property type="entry name" value="LRR_domain-containing"/>
</dbReference>
<dbReference type="SUPFAM" id="SSF56112">
    <property type="entry name" value="Protein kinase-like (PK-like)"/>
    <property type="match status" value="1"/>
</dbReference>
<dbReference type="RefSeq" id="WP_188981929.1">
    <property type="nucleotide sequence ID" value="NZ_BMPO01000002.1"/>
</dbReference>
<keyword evidence="1" id="KW-0433">Leucine-rich repeat</keyword>
<dbReference type="PROSITE" id="PS50011">
    <property type="entry name" value="PROTEIN_KINASE_DOM"/>
    <property type="match status" value="1"/>
</dbReference>
<evidence type="ECO:0000313" key="6">
    <source>
        <dbReference type="Proteomes" id="UP000635983"/>
    </source>
</evidence>
<dbReference type="GO" id="GO:0004672">
    <property type="term" value="F:protein kinase activity"/>
    <property type="evidence" value="ECO:0007669"/>
    <property type="project" value="InterPro"/>
</dbReference>
<dbReference type="InterPro" id="IPR032675">
    <property type="entry name" value="LRR_dom_sf"/>
</dbReference>
<sequence>MHTLEKLRSGELAGITRLDLNVGIDHFPEDIFGLADTLEVLNLSDNNLTSLPHDLSRLRKLRVVFCSGNPFTVLPEALGDCPNLEMVGFKSCRVQHVPAHALPSALRWLILTDNDVTTLPDALGSRPRLQKLMLAGNRLDDLPSGLAEAQRLELLRIAANRFEQLPDWLLTLPRLAWLAFAGNPLSERHAPQTPAVAAIERSRIEFGDILGQGASGVIRRAIWHKEDVSTAAMAVKTFKGEVTSDGLPGSEMAACLAAGNHSNLVPVAGPLTRAESEPDALLLELIDPAYGVLAGPPSLASCTRDVYSPGTLFTADRALAVAQGVADAGAHLHARGILHGDLYAHNLLVDSTGHALLSDFGAASFFDPASSQGVALQRIEARAFGCLLEELLEHVEPRARASLQPLADLKERCLDANVAARPRLSDAAAQLRSFALEPVRDPSNRL</sequence>
<dbReference type="PROSITE" id="PS51450">
    <property type="entry name" value="LRR"/>
    <property type="match status" value="1"/>
</dbReference>
<dbReference type="SMART" id="SM00364">
    <property type="entry name" value="LRR_BAC"/>
    <property type="match status" value="4"/>
</dbReference>
<dbReference type="Gene3D" id="3.30.200.20">
    <property type="entry name" value="Phosphorylase Kinase, domain 1"/>
    <property type="match status" value="1"/>
</dbReference>
<name>A0A917PMQ4_9PSED</name>
<feature type="domain" description="Protein kinase" evidence="4">
    <location>
        <begin position="204"/>
        <end position="446"/>
    </location>
</feature>
<keyword evidence="3" id="KW-0067">ATP-binding</keyword>
<dbReference type="InterPro" id="IPR017441">
    <property type="entry name" value="Protein_kinase_ATP_BS"/>
</dbReference>
<dbReference type="Pfam" id="PF00560">
    <property type="entry name" value="LRR_1"/>
    <property type="match status" value="1"/>
</dbReference>
<keyword evidence="2" id="KW-0677">Repeat</keyword>
<dbReference type="SUPFAM" id="SSF52058">
    <property type="entry name" value="L domain-like"/>
    <property type="match status" value="1"/>
</dbReference>
<evidence type="ECO:0000313" key="5">
    <source>
        <dbReference type="EMBL" id="GGJ84938.1"/>
    </source>
</evidence>
<dbReference type="SMART" id="SM00369">
    <property type="entry name" value="LRR_TYP"/>
    <property type="match status" value="4"/>
</dbReference>
<dbReference type="InterPro" id="IPR003591">
    <property type="entry name" value="Leu-rich_rpt_typical-subtyp"/>
</dbReference>
<evidence type="ECO:0000256" key="3">
    <source>
        <dbReference type="PROSITE-ProRule" id="PRU10141"/>
    </source>
</evidence>
<dbReference type="Proteomes" id="UP000635983">
    <property type="component" value="Unassembled WGS sequence"/>
</dbReference>
<keyword evidence="6" id="KW-1185">Reference proteome</keyword>
<evidence type="ECO:0000259" key="4">
    <source>
        <dbReference type="PROSITE" id="PS50011"/>
    </source>
</evidence>
<dbReference type="PANTHER" id="PTHR48051:SF1">
    <property type="entry name" value="RAS SUPPRESSOR PROTEIN 1"/>
    <property type="match status" value="1"/>
</dbReference>
<protein>
    <recommendedName>
        <fullName evidence="4">Protein kinase domain-containing protein</fullName>
    </recommendedName>
</protein>
<gene>
    <name evidence="5" type="ORF">GCM10009304_08670</name>
</gene>
<dbReference type="Gene3D" id="1.10.510.10">
    <property type="entry name" value="Transferase(Phosphotransferase) domain 1"/>
    <property type="match status" value="1"/>
</dbReference>
<accession>A0A917PMQ4</accession>
<evidence type="ECO:0000256" key="1">
    <source>
        <dbReference type="ARBA" id="ARBA00022614"/>
    </source>
</evidence>
<dbReference type="PANTHER" id="PTHR48051">
    <property type="match status" value="1"/>
</dbReference>
<organism evidence="5 6">
    <name type="scientific">Pseudomonas matsuisoli</name>
    <dbReference type="NCBI Taxonomy" id="1515666"/>
    <lineage>
        <taxon>Bacteria</taxon>
        <taxon>Pseudomonadati</taxon>
        <taxon>Pseudomonadota</taxon>
        <taxon>Gammaproteobacteria</taxon>
        <taxon>Pseudomonadales</taxon>
        <taxon>Pseudomonadaceae</taxon>
        <taxon>Pseudomonas</taxon>
    </lineage>
</organism>
<dbReference type="GO" id="GO:0005737">
    <property type="term" value="C:cytoplasm"/>
    <property type="evidence" value="ECO:0007669"/>
    <property type="project" value="TreeGrafter"/>
</dbReference>
<dbReference type="InterPro" id="IPR000719">
    <property type="entry name" value="Prot_kinase_dom"/>
</dbReference>
<dbReference type="Pfam" id="PF07714">
    <property type="entry name" value="PK_Tyr_Ser-Thr"/>
    <property type="match status" value="1"/>
</dbReference>
<keyword evidence="3" id="KW-0547">Nucleotide-binding</keyword>
<dbReference type="InterPro" id="IPR011009">
    <property type="entry name" value="Kinase-like_dom_sf"/>
</dbReference>
<dbReference type="Gene3D" id="3.80.10.10">
    <property type="entry name" value="Ribonuclease Inhibitor"/>
    <property type="match status" value="2"/>
</dbReference>
<dbReference type="InterPro" id="IPR001611">
    <property type="entry name" value="Leu-rich_rpt"/>
</dbReference>
<proteinExistence type="predicted"/>
<dbReference type="GO" id="GO:0005524">
    <property type="term" value="F:ATP binding"/>
    <property type="evidence" value="ECO:0007669"/>
    <property type="project" value="UniProtKB-UniRule"/>
</dbReference>
<feature type="binding site" evidence="3">
    <location>
        <position position="236"/>
    </location>
    <ligand>
        <name>ATP</name>
        <dbReference type="ChEBI" id="CHEBI:30616"/>
    </ligand>
</feature>
<reference evidence="5" key="1">
    <citation type="journal article" date="2014" name="Int. J. Syst. Evol. Microbiol.">
        <title>Complete genome sequence of Corynebacterium casei LMG S-19264T (=DSM 44701T), isolated from a smear-ripened cheese.</title>
        <authorList>
            <consortium name="US DOE Joint Genome Institute (JGI-PGF)"/>
            <person name="Walter F."/>
            <person name="Albersmeier A."/>
            <person name="Kalinowski J."/>
            <person name="Ruckert C."/>
        </authorList>
    </citation>
    <scope>NUCLEOTIDE SEQUENCE</scope>
    <source>
        <strain evidence="5">JCM 30078</strain>
    </source>
</reference>
<dbReference type="InterPro" id="IPR001245">
    <property type="entry name" value="Ser-Thr/Tyr_kinase_cat_dom"/>
</dbReference>
<dbReference type="AlphaFoldDB" id="A0A917PMQ4"/>
<dbReference type="PROSITE" id="PS00107">
    <property type="entry name" value="PROTEIN_KINASE_ATP"/>
    <property type="match status" value="1"/>
</dbReference>
<reference evidence="5" key="2">
    <citation type="submission" date="2020-09" db="EMBL/GenBank/DDBJ databases">
        <authorList>
            <person name="Sun Q."/>
            <person name="Ohkuma M."/>
        </authorList>
    </citation>
    <scope>NUCLEOTIDE SEQUENCE</scope>
    <source>
        <strain evidence="5">JCM 30078</strain>
    </source>
</reference>
<comment type="caution">
    <text evidence="5">The sequence shown here is derived from an EMBL/GenBank/DDBJ whole genome shotgun (WGS) entry which is preliminary data.</text>
</comment>
<dbReference type="EMBL" id="BMPO01000002">
    <property type="protein sequence ID" value="GGJ84938.1"/>
    <property type="molecule type" value="Genomic_DNA"/>
</dbReference>
<evidence type="ECO:0000256" key="2">
    <source>
        <dbReference type="ARBA" id="ARBA00022737"/>
    </source>
</evidence>